<evidence type="ECO:0000256" key="1">
    <source>
        <dbReference type="SAM" id="MobiDB-lite"/>
    </source>
</evidence>
<organism evidence="2 3">
    <name type="scientific">Astrephomene gubernaculifera</name>
    <dbReference type="NCBI Taxonomy" id="47775"/>
    <lineage>
        <taxon>Eukaryota</taxon>
        <taxon>Viridiplantae</taxon>
        <taxon>Chlorophyta</taxon>
        <taxon>core chlorophytes</taxon>
        <taxon>Chlorophyceae</taxon>
        <taxon>CS clade</taxon>
        <taxon>Chlamydomonadales</taxon>
        <taxon>Astrephomenaceae</taxon>
        <taxon>Astrephomene</taxon>
    </lineage>
</organism>
<feature type="region of interest" description="Disordered" evidence="1">
    <location>
        <begin position="463"/>
        <end position="534"/>
    </location>
</feature>
<keyword evidence="3" id="KW-1185">Reference proteome</keyword>
<feature type="compositionally biased region" description="Low complexity" evidence="1">
    <location>
        <begin position="744"/>
        <end position="753"/>
    </location>
</feature>
<dbReference type="InterPro" id="IPR004344">
    <property type="entry name" value="TTL/TTLL_fam"/>
</dbReference>
<evidence type="ECO:0000313" key="2">
    <source>
        <dbReference type="EMBL" id="GFR46247.1"/>
    </source>
</evidence>
<feature type="compositionally biased region" description="Pro residues" evidence="1">
    <location>
        <begin position="507"/>
        <end position="522"/>
    </location>
</feature>
<feature type="compositionally biased region" description="Low complexity" evidence="1">
    <location>
        <begin position="20"/>
        <end position="50"/>
    </location>
</feature>
<feature type="compositionally biased region" description="Low complexity" evidence="1">
    <location>
        <begin position="68"/>
        <end position="79"/>
    </location>
</feature>
<dbReference type="PANTHER" id="PTHR46069">
    <property type="entry name" value="TUBULIN TYROSINE LIGASE"/>
    <property type="match status" value="1"/>
</dbReference>
<feature type="compositionally biased region" description="Low complexity" evidence="1">
    <location>
        <begin position="463"/>
        <end position="478"/>
    </location>
</feature>
<feature type="compositionally biased region" description="Polar residues" evidence="1">
    <location>
        <begin position="80"/>
        <end position="90"/>
    </location>
</feature>
<feature type="compositionally biased region" description="Low complexity" evidence="1">
    <location>
        <begin position="96"/>
        <end position="110"/>
    </location>
</feature>
<feature type="region of interest" description="Disordered" evidence="1">
    <location>
        <begin position="618"/>
        <end position="639"/>
    </location>
</feature>
<feature type="region of interest" description="Disordered" evidence="1">
    <location>
        <begin position="1"/>
        <end position="110"/>
    </location>
</feature>
<comment type="caution">
    <text evidence="2">The sequence shown here is derived from an EMBL/GenBank/DDBJ whole genome shotgun (WGS) entry which is preliminary data.</text>
</comment>
<feature type="compositionally biased region" description="Pro residues" evidence="1">
    <location>
        <begin position="51"/>
        <end position="67"/>
    </location>
</feature>
<proteinExistence type="predicted"/>
<dbReference type="Proteomes" id="UP001054857">
    <property type="component" value="Unassembled WGS sequence"/>
</dbReference>
<feature type="compositionally biased region" description="Low complexity" evidence="1">
    <location>
        <begin position="630"/>
        <end position="639"/>
    </location>
</feature>
<name>A0AAD3DSK4_9CHLO</name>
<protein>
    <recommendedName>
        <fullName evidence="4">Tubulin-tyrosine ligase</fullName>
    </recommendedName>
</protein>
<sequence>MALQMSPPASALPPIRPSSAAATTPTAAAAAIATASAATAATTFTQGRSPNSPPPPPPGPRTPPNPRPRSLSTTTPSKPAATNISSTTFHATAHTPSSSSSPSWPSPSSSSSPSWPLYRALVLPGNESVLLREALARRPWWTEVAPAPAAAAATAAANGTANTGSKKAAAKTQRWNLWAGLNGQRFTEWELLQPLPEVAPGAAAAATATVTAAAAGLGCAPATARRLVNRLEEHRLICTKSGLAGVLASIQAVAATTAAAASTALATSAVASPTAPSRMDVSWIPETYVVPAGPKAAAAAAAATHGSLSRFRAAFAAHAAAGRRIWIAKPTCLNRGNGIQVFDSLEKIMEHLQSRPAGSSLILQKYIERPLLLGGRKFDIRAYVLVGPDGRIWFHKEAYCRTSSTPYDGSDLTNRSAHLTNDAVQKHLESYNAYEDHCKLSLEELGPALLASASAAAPAVAASASSSSTKPSGETSSSQQRVKPPSQPPPGTSPSPSSNPDQDDNAPLPPPSAAPPTPPSSRPLPHLDTRPGSESGLWGAMRRCVAALFSVAGAHRLNPRRLGHCFELLGLDFMLDEGGQLYLIEVNTSPALFRAGSYLSDLLPRLVEEVVQKAVDPLFPPPGGDRLSPAASTATTTSATDAAVTSTTAWAAAAALPKPLDGFVLVEMDDRLAAAAAACTAAGGGGATRSGSRRSTARISVGAGVGAGTRAGTGTGVGLVGAAPASRGMADRNLAGRVMAPAPFSSSQITSSSPPSPLFPPVRGRRSSGLSGSVRQQAVGTASLRKTYGMMDGGHGGNRNNGGKTAELGKIGGLSVVRAASKTGR</sequence>
<reference evidence="2 3" key="1">
    <citation type="journal article" date="2021" name="Sci. Rep.">
        <title>Genome sequencing of the multicellular alga Astrephomene provides insights into convergent evolution of germ-soma differentiation.</title>
        <authorList>
            <person name="Yamashita S."/>
            <person name="Yamamoto K."/>
            <person name="Matsuzaki R."/>
            <person name="Suzuki S."/>
            <person name="Yamaguchi H."/>
            <person name="Hirooka S."/>
            <person name="Minakuchi Y."/>
            <person name="Miyagishima S."/>
            <person name="Kawachi M."/>
            <person name="Toyoda A."/>
            <person name="Nozaki H."/>
        </authorList>
    </citation>
    <scope>NUCLEOTIDE SEQUENCE [LARGE SCALE GENOMIC DNA]</scope>
    <source>
        <strain evidence="2 3">NIES-4017</strain>
    </source>
</reference>
<dbReference type="AlphaFoldDB" id="A0AAD3DSK4"/>
<dbReference type="PROSITE" id="PS51221">
    <property type="entry name" value="TTL"/>
    <property type="match status" value="1"/>
</dbReference>
<evidence type="ECO:0000313" key="3">
    <source>
        <dbReference type="Proteomes" id="UP001054857"/>
    </source>
</evidence>
<dbReference type="PANTHER" id="PTHR46069:SF1">
    <property type="entry name" value="CHROMOSOME UNDETERMINED SCAFFOLD_125, WHOLE GENOME SHOTGUN SEQUENCE"/>
    <property type="match status" value="1"/>
</dbReference>
<accession>A0AAD3DSK4</accession>
<feature type="region of interest" description="Disordered" evidence="1">
    <location>
        <begin position="744"/>
        <end position="777"/>
    </location>
</feature>
<dbReference type="EMBL" id="BMAR01000013">
    <property type="protein sequence ID" value="GFR46247.1"/>
    <property type="molecule type" value="Genomic_DNA"/>
</dbReference>
<dbReference type="Gene3D" id="3.30.470.20">
    <property type="entry name" value="ATP-grasp fold, B domain"/>
    <property type="match status" value="2"/>
</dbReference>
<dbReference type="Pfam" id="PF03133">
    <property type="entry name" value="TTL"/>
    <property type="match status" value="2"/>
</dbReference>
<dbReference type="SUPFAM" id="SSF56059">
    <property type="entry name" value="Glutathione synthetase ATP-binding domain-like"/>
    <property type="match status" value="1"/>
</dbReference>
<gene>
    <name evidence="2" type="ORF">Agub_g7795</name>
</gene>
<evidence type="ECO:0008006" key="4">
    <source>
        <dbReference type="Google" id="ProtNLM"/>
    </source>
</evidence>